<keyword evidence="2" id="KW-0813">Transport</keyword>
<evidence type="ECO:0000313" key="9">
    <source>
        <dbReference type="EMBL" id="PKY66693.1"/>
    </source>
</evidence>
<dbReference type="InterPro" id="IPR006037">
    <property type="entry name" value="RCK_C"/>
</dbReference>
<evidence type="ECO:0000256" key="4">
    <source>
        <dbReference type="ARBA" id="ARBA00022958"/>
    </source>
</evidence>
<dbReference type="PANTHER" id="PTHR43833">
    <property type="entry name" value="POTASSIUM CHANNEL PROTEIN 2-RELATED-RELATED"/>
    <property type="match status" value="1"/>
</dbReference>
<name>A0A2I1I6F9_9ACTO</name>
<dbReference type="OrthoDB" id="9775180at2"/>
<dbReference type="RefSeq" id="WP_101627220.1">
    <property type="nucleotide sequence ID" value="NZ_JBCOMK010000009.1"/>
</dbReference>
<reference evidence="9 10" key="1">
    <citation type="submission" date="2017-12" db="EMBL/GenBank/DDBJ databases">
        <title>Phylogenetic diversity of female urinary microbiome.</title>
        <authorList>
            <person name="Thomas-White K."/>
            <person name="Wolfe A.J."/>
        </authorList>
    </citation>
    <scope>NUCLEOTIDE SEQUENCE [LARGE SCALE GENOMIC DNA]</scope>
    <source>
        <strain evidence="9 10">UMB0250</strain>
    </source>
</reference>
<accession>A0A2I1I6F9</accession>
<dbReference type="PROSITE" id="PS51201">
    <property type="entry name" value="RCK_N"/>
    <property type="match status" value="1"/>
</dbReference>
<feature type="domain" description="RCK N-terminal" evidence="7">
    <location>
        <begin position="1"/>
        <end position="117"/>
    </location>
</feature>
<evidence type="ECO:0000259" key="7">
    <source>
        <dbReference type="PROSITE" id="PS51201"/>
    </source>
</evidence>
<dbReference type="SUPFAM" id="SSF116726">
    <property type="entry name" value="TrkA C-terminal domain-like"/>
    <property type="match status" value="1"/>
</dbReference>
<evidence type="ECO:0000313" key="10">
    <source>
        <dbReference type="Proteomes" id="UP000234545"/>
    </source>
</evidence>
<dbReference type="Proteomes" id="UP000234545">
    <property type="component" value="Unassembled WGS sequence"/>
</dbReference>
<sequence>MKIVIAGAGSVGRSVALELLEHGHECTLIDNQPDKLRVASVADADWVLADACSPDALREAGLAEADVMVAATGDDKANLVISLLAKTEFAVSRVVARLNNPHNEWLFNGSWGVDVSVSTPRIMTALVEEAVSEGIPVRLFSFNSAEVSMYAIVVPEGSPIVGKRISDTDLPPRTVLTSLLRDGRPLTPSNDDLFESGDELLLLISDTEKNALSTLHALVEVPPAADEEEAESEE</sequence>
<dbReference type="Pfam" id="PF02254">
    <property type="entry name" value="TrkA_N"/>
    <property type="match status" value="1"/>
</dbReference>
<protein>
    <recommendedName>
        <fullName evidence="1">Trk system potassium uptake protein TrkA</fullName>
    </recommendedName>
</protein>
<keyword evidence="3" id="KW-0633">Potassium transport</keyword>
<dbReference type="SUPFAM" id="SSF51735">
    <property type="entry name" value="NAD(P)-binding Rossmann-fold domains"/>
    <property type="match status" value="1"/>
</dbReference>
<evidence type="ECO:0000256" key="3">
    <source>
        <dbReference type="ARBA" id="ARBA00022538"/>
    </source>
</evidence>
<evidence type="ECO:0000256" key="5">
    <source>
        <dbReference type="ARBA" id="ARBA00023027"/>
    </source>
</evidence>
<dbReference type="Gene3D" id="3.40.50.720">
    <property type="entry name" value="NAD(P)-binding Rossmann-like Domain"/>
    <property type="match status" value="1"/>
</dbReference>
<dbReference type="InterPro" id="IPR050721">
    <property type="entry name" value="Trk_Ktr_HKT_K-transport"/>
</dbReference>
<proteinExistence type="predicted"/>
<dbReference type="PROSITE" id="PS51202">
    <property type="entry name" value="RCK_C"/>
    <property type="match status" value="1"/>
</dbReference>
<dbReference type="InterPro" id="IPR003148">
    <property type="entry name" value="RCK_N"/>
</dbReference>
<dbReference type="InterPro" id="IPR036291">
    <property type="entry name" value="NAD(P)-bd_dom_sf"/>
</dbReference>
<dbReference type="PRINTS" id="PR00335">
    <property type="entry name" value="KUPTAKETRKA"/>
</dbReference>
<dbReference type="GO" id="GO:0005886">
    <property type="term" value="C:plasma membrane"/>
    <property type="evidence" value="ECO:0007669"/>
    <property type="project" value="InterPro"/>
</dbReference>
<keyword evidence="6" id="KW-0406">Ion transport</keyword>
<dbReference type="PANTHER" id="PTHR43833:SF5">
    <property type="entry name" value="TRK SYSTEM POTASSIUM UPTAKE PROTEIN TRKA"/>
    <property type="match status" value="1"/>
</dbReference>
<evidence type="ECO:0000256" key="6">
    <source>
        <dbReference type="ARBA" id="ARBA00023065"/>
    </source>
</evidence>
<evidence type="ECO:0000259" key="8">
    <source>
        <dbReference type="PROSITE" id="PS51202"/>
    </source>
</evidence>
<dbReference type="GO" id="GO:0015079">
    <property type="term" value="F:potassium ion transmembrane transporter activity"/>
    <property type="evidence" value="ECO:0007669"/>
    <property type="project" value="InterPro"/>
</dbReference>
<dbReference type="InterPro" id="IPR036721">
    <property type="entry name" value="RCK_C_sf"/>
</dbReference>
<dbReference type="AlphaFoldDB" id="A0A2I1I6F9"/>
<dbReference type="EMBL" id="PKKJ01000001">
    <property type="protein sequence ID" value="PKY66693.1"/>
    <property type="molecule type" value="Genomic_DNA"/>
</dbReference>
<comment type="caution">
    <text evidence="9">The sequence shown here is derived from an EMBL/GenBank/DDBJ whole genome shotgun (WGS) entry which is preliminary data.</text>
</comment>
<dbReference type="InterPro" id="IPR006036">
    <property type="entry name" value="K_uptake_TrkA"/>
</dbReference>
<gene>
    <name evidence="9" type="ORF">CYJ25_00095</name>
</gene>
<evidence type="ECO:0000256" key="2">
    <source>
        <dbReference type="ARBA" id="ARBA00022448"/>
    </source>
</evidence>
<keyword evidence="4" id="KW-0630">Potassium</keyword>
<feature type="domain" description="RCK C-terminal" evidence="8">
    <location>
        <begin position="137"/>
        <end position="218"/>
    </location>
</feature>
<dbReference type="Gene3D" id="3.30.70.1450">
    <property type="entry name" value="Regulator of K+ conductance, C-terminal domain"/>
    <property type="match status" value="1"/>
</dbReference>
<keyword evidence="5" id="KW-0520">NAD</keyword>
<organism evidence="9 10">
    <name type="scientific">Schaalia turicensis</name>
    <dbReference type="NCBI Taxonomy" id="131111"/>
    <lineage>
        <taxon>Bacteria</taxon>
        <taxon>Bacillati</taxon>
        <taxon>Actinomycetota</taxon>
        <taxon>Actinomycetes</taxon>
        <taxon>Actinomycetales</taxon>
        <taxon>Actinomycetaceae</taxon>
        <taxon>Schaalia</taxon>
    </lineage>
</organism>
<evidence type="ECO:0000256" key="1">
    <source>
        <dbReference type="ARBA" id="ARBA00017378"/>
    </source>
</evidence>
<dbReference type="Pfam" id="PF02080">
    <property type="entry name" value="TrkA_C"/>
    <property type="match status" value="1"/>
</dbReference>